<feature type="region of interest" description="Disordered" evidence="1">
    <location>
        <begin position="35"/>
        <end position="59"/>
    </location>
</feature>
<dbReference type="AlphaFoldDB" id="A0A2A2ED53"/>
<feature type="region of interest" description="Disordered" evidence="1">
    <location>
        <begin position="89"/>
        <end position="132"/>
    </location>
</feature>
<feature type="compositionally biased region" description="Low complexity" evidence="1">
    <location>
        <begin position="94"/>
        <end position="107"/>
    </location>
</feature>
<evidence type="ECO:0008006" key="5">
    <source>
        <dbReference type="Google" id="ProtNLM"/>
    </source>
</evidence>
<accession>A0A2A2ED53</accession>
<proteinExistence type="predicted"/>
<reference evidence="3 4" key="1">
    <citation type="journal article" date="2017" name="ISME J.">
        <title>Unveiling bifidobacterial biogeography across the mammalian branch of the tree of life.</title>
        <authorList>
            <person name="Milani C."/>
            <person name="Mangifesta M."/>
            <person name="Mancabelli L."/>
            <person name="Lugli G.A."/>
            <person name="James K."/>
            <person name="Duranti S."/>
            <person name="Turroni F."/>
            <person name="Ferrario C."/>
            <person name="Ossiprandi M.C."/>
            <person name="van Sinderen D."/>
            <person name="Ventura M."/>
        </authorList>
    </citation>
    <scope>NUCLEOTIDE SEQUENCE [LARGE SCALE GENOMIC DNA]</scope>
    <source>
        <strain evidence="4">Ham19E</strain>
    </source>
</reference>
<evidence type="ECO:0000256" key="1">
    <source>
        <dbReference type="SAM" id="MobiDB-lite"/>
    </source>
</evidence>
<feature type="transmembrane region" description="Helical" evidence="2">
    <location>
        <begin position="138"/>
        <end position="158"/>
    </location>
</feature>
<evidence type="ECO:0000313" key="4">
    <source>
        <dbReference type="Proteomes" id="UP000218399"/>
    </source>
</evidence>
<keyword evidence="2" id="KW-0812">Transmembrane</keyword>
<protein>
    <recommendedName>
        <fullName evidence="5">Zinc-ribbon domain-containing protein</fullName>
    </recommendedName>
</protein>
<feature type="region of interest" description="Disordered" evidence="1">
    <location>
        <begin position="168"/>
        <end position="213"/>
    </location>
</feature>
<feature type="compositionally biased region" description="Acidic residues" evidence="1">
    <location>
        <begin position="183"/>
        <end position="196"/>
    </location>
</feature>
<evidence type="ECO:0000313" key="3">
    <source>
        <dbReference type="EMBL" id="PAU66910.1"/>
    </source>
</evidence>
<feature type="compositionally biased region" description="Basic and acidic residues" evidence="1">
    <location>
        <begin position="197"/>
        <end position="213"/>
    </location>
</feature>
<name>A0A2A2ED53_9BIFI</name>
<dbReference type="Proteomes" id="UP000218399">
    <property type="component" value="Unassembled WGS sequence"/>
</dbReference>
<keyword evidence="2" id="KW-0472">Membrane</keyword>
<organism evidence="3 4">
    <name type="scientific">Bifidobacterium criceti</name>
    <dbReference type="NCBI Taxonomy" id="1960969"/>
    <lineage>
        <taxon>Bacteria</taxon>
        <taxon>Bacillati</taxon>
        <taxon>Actinomycetota</taxon>
        <taxon>Actinomycetes</taxon>
        <taxon>Bifidobacteriales</taxon>
        <taxon>Bifidobacteriaceae</taxon>
        <taxon>Bifidobacterium</taxon>
    </lineage>
</organism>
<comment type="caution">
    <text evidence="3">The sequence shown here is derived from an EMBL/GenBank/DDBJ whole genome shotgun (WGS) entry which is preliminary data.</text>
</comment>
<keyword evidence="4" id="KW-1185">Reference proteome</keyword>
<keyword evidence="2" id="KW-1133">Transmembrane helix</keyword>
<dbReference type="EMBL" id="MVOH01000019">
    <property type="protein sequence ID" value="PAU66910.1"/>
    <property type="molecule type" value="Genomic_DNA"/>
</dbReference>
<feature type="compositionally biased region" description="Low complexity" evidence="1">
    <location>
        <begin position="168"/>
        <end position="182"/>
    </location>
</feature>
<sequence length="457" mass="48665">MQCPQCHAYIDGSEEFCGNCGAKLQPQTAADATRVAGTAPVPQEAPTIPPAPSSTQTSTLPPLPAYAVPDGQPTYDPSMYEETITPAGVMNADAPAPSTVPASPSTVQTGAVPPPLTPPSSGGADDNGGKPPKSNRGLLITLIVLVVIMLAAIGFWWWQSTHKNDEASASASASQQETTASDDSGDASDDADANDNDNDKDKDDKDKDKTAKCKATPDVDVDDLTAHGTSLVATLDLSAKSCESGTYAEPNIKVTVKNDDGDVIASAIYDFAKQPITFEDGEAHVDIAFDSRQHWQPADEITSPTNAKVIWQTGAKAEGKPAADVDGALGGASIDTVDNERYAQLALKRQLDDDSSSANTFYSDYTTQLSSKKYNMNVNGKVWKYTDIYEQFLKLHYKHPNAILIWASDYYNYTKHGHAADYYVILSGEEFASADDASAWCPANGYAAEDCVAVDLE</sequence>
<evidence type="ECO:0000256" key="2">
    <source>
        <dbReference type="SAM" id="Phobius"/>
    </source>
</evidence>
<gene>
    <name evidence="3" type="ORF">B1526_1646</name>
</gene>
<dbReference type="RefSeq" id="WP_162287964.1">
    <property type="nucleotide sequence ID" value="NZ_MVOH01000019.1"/>
</dbReference>